<evidence type="ECO:0000313" key="2">
    <source>
        <dbReference type="EMBL" id="CAF4322258.1"/>
    </source>
</evidence>
<dbReference type="Proteomes" id="UP000677228">
    <property type="component" value="Unassembled WGS sequence"/>
</dbReference>
<dbReference type="AlphaFoldDB" id="A0A8S2U4H0"/>
<gene>
    <name evidence="1" type="ORF">OVA965_LOCUS38454</name>
    <name evidence="3" type="ORF">SRO942_LOCUS44562</name>
    <name evidence="2" type="ORF">TMI583_LOCUS39638</name>
</gene>
<organism evidence="2 4">
    <name type="scientific">Didymodactylos carnosus</name>
    <dbReference type="NCBI Taxonomy" id="1234261"/>
    <lineage>
        <taxon>Eukaryota</taxon>
        <taxon>Metazoa</taxon>
        <taxon>Spiralia</taxon>
        <taxon>Gnathifera</taxon>
        <taxon>Rotifera</taxon>
        <taxon>Eurotatoria</taxon>
        <taxon>Bdelloidea</taxon>
        <taxon>Philodinida</taxon>
        <taxon>Philodinidae</taxon>
        <taxon>Didymodactylos</taxon>
    </lineage>
</organism>
<reference evidence="2" key="1">
    <citation type="submission" date="2021-02" db="EMBL/GenBank/DDBJ databases">
        <authorList>
            <person name="Nowell W R."/>
        </authorList>
    </citation>
    <scope>NUCLEOTIDE SEQUENCE</scope>
</reference>
<dbReference type="EMBL" id="CAJOBA010060253">
    <property type="protein sequence ID" value="CAF4322258.1"/>
    <property type="molecule type" value="Genomic_DNA"/>
</dbReference>
<accession>A0A8S2U4H0</accession>
<evidence type="ECO:0000313" key="3">
    <source>
        <dbReference type="EMBL" id="CAF4495700.1"/>
    </source>
</evidence>
<feature type="non-terminal residue" evidence="2">
    <location>
        <position position="1"/>
    </location>
</feature>
<sequence length="105" mass="11861">SSVQYGEEMASQKLVSVQRRESSVQYGEGIANQKLVSVKQKESSVQYGEEMASQKLVSVQRRGNSNQQEFRITRHLGARDIFAQPHLGEPYKLYISPTDETLEQG</sequence>
<dbReference type="EMBL" id="CAJOBC010105109">
    <property type="protein sequence ID" value="CAF4495700.1"/>
    <property type="molecule type" value="Genomic_DNA"/>
</dbReference>
<dbReference type="Proteomes" id="UP000682733">
    <property type="component" value="Unassembled WGS sequence"/>
</dbReference>
<proteinExistence type="predicted"/>
<evidence type="ECO:0000313" key="1">
    <source>
        <dbReference type="EMBL" id="CAF1534915.1"/>
    </source>
</evidence>
<protein>
    <submittedName>
        <fullName evidence="2">Uncharacterized protein</fullName>
    </submittedName>
</protein>
<dbReference type="EMBL" id="CAJNOK010037990">
    <property type="protein sequence ID" value="CAF1534915.1"/>
    <property type="molecule type" value="Genomic_DNA"/>
</dbReference>
<name>A0A8S2U4H0_9BILA</name>
<comment type="caution">
    <text evidence="2">The sequence shown here is derived from an EMBL/GenBank/DDBJ whole genome shotgun (WGS) entry which is preliminary data.</text>
</comment>
<dbReference type="Proteomes" id="UP000681722">
    <property type="component" value="Unassembled WGS sequence"/>
</dbReference>
<evidence type="ECO:0000313" key="4">
    <source>
        <dbReference type="Proteomes" id="UP000682733"/>
    </source>
</evidence>